<name>A0ACC1K6B3_9FUNG</name>
<keyword evidence="2" id="KW-1185">Reference proteome</keyword>
<evidence type="ECO:0000313" key="1">
    <source>
        <dbReference type="EMBL" id="KAJ2774118.1"/>
    </source>
</evidence>
<dbReference type="Proteomes" id="UP001140234">
    <property type="component" value="Unassembled WGS sequence"/>
</dbReference>
<sequence length="403" mass="44535">MGNALSSSTAASEQEVVAAAISSGQRMDPRGAADLAMIICIAVIYAVDLAAAGFALYNRSYPPIKCKSPILMAGVVVCSIMWFVGDIHANGHVRLAGTVMTNCKAFGLWVRILLGVCAVSVLIAVRAYGLHRVFRQGRPFRGRGLYIPLIAYAAGMAVFGVIVQVLPADTTMFYIARADICYDTRAIQAAIFAVLWATWAGIAVLSWQIRNIKSSFNESRESVIACVAELFVLTFITVLHYTKPGFPLHLVFRILSTSTDHLVINLFWWTIMGVPLFNCLFRRQQYLALWVAKLCEDGLHRQYDVPSREQSKPSTVIRRPPTSLPAPVHPSEFYYADPHELPLDAGFPRFSPAFCAHDPSSTDNKKRHNLPHTLAAFSNSIDDLLSRPASRPAAEKPAKKHFW</sequence>
<accession>A0ACC1K6B3</accession>
<dbReference type="EMBL" id="JANBUJ010000134">
    <property type="protein sequence ID" value="KAJ2774118.1"/>
    <property type="molecule type" value="Genomic_DNA"/>
</dbReference>
<protein>
    <submittedName>
        <fullName evidence="1">Uncharacterized protein</fullName>
    </submittedName>
</protein>
<comment type="caution">
    <text evidence="1">The sequence shown here is derived from an EMBL/GenBank/DDBJ whole genome shotgun (WGS) entry which is preliminary data.</text>
</comment>
<evidence type="ECO:0000313" key="2">
    <source>
        <dbReference type="Proteomes" id="UP001140234"/>
    </source>
</evidence>
<proteinExistence type="predicted"/>
<reference evidence="1" key="1">
    <citation type="submission" date="2022-07" db="EMBL/GenBank/DDBJ databases">
        <title>Phylogenomic reconstructions and comparative analyses of Kickxellomycotina fungi.</title>
        <authorList>
            <person name="Reynolds N.K."/>
            <person name="Stajich J.E."/>
            <person name="Barry K."/>
            <person name="Grigoriev I.V."/>
            <person name="Crous P."/>
            <person name="Smith M.E."/>
        </authorList>
    </citation>
    <scope>NUCLEOTIDE SEQUENCE</scope>
    <source>
        <strain evidence="1">CBS 109366</strain>
    </source>
</reference>
<gene>
    <name evidence="1" type="ORF">IWQ57_000975</name>
</gene>
<organism evidence="1 2">
    <name type="scientific">Coemansia nantahalensis</name>
    <dbReference type="NCBI Taxonomy" id="2789366"/>
    <lineage>
        <taxon>Eukaryota</taxon>
        <taxon>Fungi</taxon>
        <taxon>Fungi incertae sedis</taxon>
        <taxon>Zoopagomycota</taxon>
        <taxon>Kickxellomycotina</taxon>
        <taxon>Kickxellomycetes</taxon>
        <taxon>Kickxellales</taxon>
        <taxon>Kickxellaceae</taxon>
        <taxon>Coemansia</taxon>
    </lineage>
</organism>